<name>A0A1M7YIZ6_9BACT</name>
<evidence type="ECO:0000259" key="1">
    <source>
        <dbReference type="SMART" id="SM00382"/>
    </source>
</evidence>
<dbReference type="Pfam" id="PF17863">
    <property type="entry name" value="AAA_lid_2"/>
    <property type="match status" value="1"/>
</dbReference>
<dbReference type="PANTHER" id="PTHR42759">
    <property type="entry name" value="MOXR FAMILY PROTEIN"/>
    <property type="match status" value="1"/>
</dbReference>
<sequence length="325" mass="35988">MHDHQNESRIEAINFVHAAEIYQRIAENIQKVIRGKSQTIKLLLAAFFAGGHVLLEDVPGTGKTTLAKTLARSVNTKFGRLQFTPDLLPSDIVGVSIYRQHSGLFEFIRGPVFTSILLADEINRASPRTQSALLEAMEERQVTVEGQRHTLGKLFFVIATQNPVESHGTYPLPESQMDRFMIELVPGYLDRDMEAVVLNDQLRGHTLENIQAVANENDVENVTGALLQVRITEELRYYIVDLVSSTRNSEHVVLGAGMRASLSVLRIAQALALFDGRQFVVPEDIVEAAPYVLAHRLQISSQAKFSGVTPAAIIDAIIESTPLPK</sequence>
<dbReference type="EMBL" id="FRFE01000038">
    <property type="protein sequence ID" value="SHO52615.1"/>
    <property type="molecule type" value="Genomic_DNA"/>
</dbReference>
<accession>A0A1M7YIZ6</accession>
<dbReference type="OrthoDB" id="9808397at2"/>
<dbReference type="PANTHER" id="PTHR42759:SF5">
    <property type="entry name" value="METHANOL DEHYDROGENASE REGULATOR"/>
    <property type="match status" value="1"/>
</dbReference>
<reference evidence="2 3" key="1">
    <citation type="submission" date="2016-12" db="EMBL/GenBank/DDBJ databases">
        <authorList>
            <person name="Song W.-J."/>
            <person name="Kurnit D.M."/>
        </authorList>
    </citation>
    <scope>NUCLEOTIDE SEQUENCE [LARGE SCALE GENOMIC DNA]</scope>
    <source>
        <strain evidence="2 3">DSM 18488</strain>
    </source>
</reference>
<dbReference type="GO" id="GO:0005524">
    <property type="term" value="F:ATP binding"/>
    <property type="evidence" value="ECO:0007669"/>
    <property type="project" value="InterPro"/>
</dbReference>
<dbReference type="InterPro" id="IPR027417">
    <property type="entry name" value="P-loop_NTPase"/>
</dbReference>
<evidence type="ECO:0000313" key="2">
    <source>
        <dbReference type="EMBL" id="SHO52615.1"/>
    </source>
</evidence>
<organism evidence="2 3">
    <name type="scientific">Desulfopila aestuarii DSM 18488</name>
    <dbReference type="NCBI Taxonomy" id="1121416"/>
    <lineage>
        <taxon>Bacteria</taxon>
        <taxon>Pseudomonadati</taxon>
        <taxon>Thermodesulfobacteriota</taxon>
        <taxon>Desulfobulbia</taxon>
        <taxon>Desulfobulbales</taxon>
        <taxon>Desulfocapsaceae</taxon>
        <taxon>Desulfopila</taxon>
    </lineage>
</organism>
<dbReference type="STRING" id="1121416.SAMN02745220_04649"/>
<dbReference type="Gene3D" id="3.40.50.300">
    <property type="entry name" value="P-loop containing nucleotide triphosphate hydrolases"/>
    <property type="match status" value="1"/>
</dbReference>
<evidence type="ECO:0000313" key="3">
    <source>
        <dbReference type="Proteomes" id="UP000184603"/>
    </source>
</evidence>
<dbReference type="InterPro" id="IPR041628">
    <property type="entry name" value="ChlI/MoxR_AAA_lid"/>
</dbReference>
<dbReference type="SMART" id="SM00382">
    <property type="entry name" value="AAA"/>
    <property type="match status" value="1"/>
</dbReference>
<dbReference type="InterPro" id="IPR011703">
    <property type="entry name" value="ATPase_AAA-3"/>
</dbReference>
<dbReference type="RefSeq" id="WP_073616171.1">
    <property type="nucleotide sequence ID" value="NZ_FRFE01000038.1"/>
</dbReference>
<dbReference type="Gene3D" id="1.10.8.80">
    <property type="entry name" value="Magnesium chelatase subunit I, C-Terminal domain"/>
    <property type="match status" value="1"/>
</dbReference>
<protein>
    <submittedName>
        <fullName evidence="2">MoxR-like ATPase</fullName>
    </submittedName>
</protein>
<dbReference type="Pfam" id="PF07726">
    <property type="entry name" value="AAA_3"/>
    <property type="match status" value="1"/>
</dbReference>
<dbReference type="CDD" id="cd00009">
    <property type="entry name" value="AAA"/>
    <property type="match status" value="1"/>
</dbReference>
<keyword evidence="3" id="KW-1185">Reference proteome</keyword>
<proteinExistence type="predicted"/>
<dbReference type="InterPro" id="IPR050764">
    <property type="entry name" value="CbbQ/NirQ/NorQ/GpvN"/>
</dbReference>
<dbReference type="InterPro" id="IPR003593">
    <property type="entry name" value="AAA+_ATPase"/>
</dbReference>
<dbReference type="GO" id="GO:0016887">
    <property type="term" value="F:ATP hydrolysis activity"/>
    <property type="evidence" value="ECO:0007669"/>
    <property type="project" value="InterPro"/>
</dbReference>
<dbReference type="SUPFAM" id="SSF52540">
    <property type="entry name" value="P-loop containing nucleoside triphosphate hydrolases"/>
    <property type="match status" value="1"/>
</dbReference>
<dbReference type="PIRSF" id="PIRSF002849">
    <property type="entry name" value="AAA_ATPase_chaperone_MoxR_prd"/>
    <property type="match status" value="1"/>
</dbReference>
<dbReference type="AlphaFoldDB" id="A0A1M7YIZ6"/>
<gene>
    <name evidence="2" type="ORF">SAMN02745220_04649</name>
</gene>
<feature type="domain" description="AAA+ ATPase" evidence="1">
    <location>
        <begin position="49"/>
        <end position="190"/>
    </location>
</feature>
<dbReference type="Proteomes" id="UP000184603">
    <property type="component" value="Unassembled WGS sequence"/>
</dbReference>